<keyword evidence="1" id="KW-0472">Membrane</keyword>
<dbReference type="AlphaFoldDB" id="A0A371RHN3"/>
<keyword evidence="1" id="KW-1133">Transmembrane helix</keyword>
<proteinExistence type="predicted"/>
<evidence type="ECO:0000313" key="4">
    <source>
        <dbReference type="Proteomes" id="UP000264589"/>
    </source>
</evidence>
<evidence type="ECO:0000313" key="3">
    <source>
        <dbReference type="EMBL" id="RFB04959.1"/>
    </source>
</evidence>
<evidence type="ECO:0000256" key="1">
    <source>
        <dbReference type="SAM" id="Phobius"/>
    </source>
</evidence>
<dbReference type="Proteomes" id="UP000264589">
    <property type="component" value="Unassembled WGS sequence"/>
</dbReference>
<feature type="transmembrane region" description="Helical" evidence="1">
    <location>
        <begin position="114"/>
        <end position="147"/>
    </location>
</feature>
<dbReference type="FunCoup" id="A0A371RHN3">
    <property type="interactions" value="27"/>
</dbReference>
<feature type="transmembrane region" description="Helical" evidence="1">
    <location>
        <begin position="154"/>
        <end position="176"/>
    </location>
</feature>
<feature type="transmembrane region" description="Helical" evidence="1">
    <location>
        <begin position="263"/>
        <end position="285"/>
    </location>
</feature>
<feature type="transmembrane region" description="Helical" evidence="1">
    <location>
        <begin position="220"/>
        <end position="242"/>
    </location>
</feature>
<dbReference type="OrthoDB" id="9807744at2"/>
<organism evidence="3 4">
    <name type="scientific">Parvularcula marina</name>
    <dbReference type="NCBI Taxonomy" id="2292771"/>
    <lineage>
        <taxon>Bacteria</taxon>
        <taxon>Pseudomonadati</taxon>
        <taxon>Pseudomonadota</taxon>
        <taxon>Alphaproteobacteria</taxon>
        <taxon>Parvularculales</taxon>
        <taxon>Parvularculaceae</taxon>
        <taxon>Parvularcula</taxon>
    </lineage>
</organism>
<reference evidence="3 4" key="1">
    <citation type="submission" date="2018-08" db="EMBL/GenBank/DDBJ databases">
        <title>Parvularcula sp. SM1705, isolated from surface water of the South Sea China.</title>
        <authorList>
            <person name="Sun L."/>
        </authorList>
    </citation>
    <scope>NUCLEOTIDE SEQUENCE [LARGE SCALE GENOMIC DNA]</scope>
    <source>
        <strain evidence="3 4">SM1705</strain>
    </source>
</reference>
<accession>A0A371RHN3</accession>
<dbReference type="InterPro" id="IPR052529">
    <property type="entry name" value="Bact_Transport_Assoc"/>
</dbReference>
<protein>
    <submittedName>
        <fullName evidence="3">DUF418 domain-containing protein</fullName>
    </submittedName>
</protein>
<dbReference type="Pfam" id="PF04235">
    <property type="entry name" value="DUF418"/>
    <property type="match status" value="1"/>
</dbReference>
<comment type="caution">
    <text evidence="3">The sequence shown here is derived from an EMBL/GenBank/DDBJ whole genome shotgun (WGS) entry which is preliminary data.</text>
</comment>
<feature type="transmembrane region" description="Helical" evidence="1">
    <location>
        <begin position="367"/>
        <end position="389"/>
    </location>
</feature>
<name>A0A371RHN3_9PROT</name>
<dbReference type="InParanoid" id="A0A371RHN3"/>
<keyword evidence="4" id="KW-1185">Reference proteome</keyword>
<sequence>MSSTQEASTLDMPAAGPVTGAERIAYLDILRGFAVMAIFAVNIKAMLMPFPWYMNPTAWGSELDQTIATIQKFIVDDKWRTNFSALYGAGLVMIWERMRARGIESRVVLWKRNLWLILFGAIHLFLMWIGDILFTYGVTGLLAVLFVKMAPKKLFIWGAGLLLLGAVWMSGIMALSSLDADAAAEMSAMMWDPTAEANAEAIAAYSGSIIDQLTARVPEAAMVGIMGLLFFGLLPMTLGLMVMGMGLYRVGFYQGAWPASRTLWLAAVGLGLAWALDAYQVQVIANSGYAFEANVRMTPFSIVDGWLGAFGYAALISLLISMGLKFTRVAAVGRMAFTNYITCTLIGTTMAGGHGLGLFGAVTLTQLVYVVGATYVAMLIWSPLWLHYFRFGPLEWVWRSLVYGKLQKFRREHEVAA</sequence>
<dbReference type="PANTHER" id="PTHR30590:SF2">
    <property type="entry name" value="INNER MEMBRANE PROTEIN"/>
    <property type="match status" value="1"/>
</dbReference>
<keyword evidence="1" id="KW-0812">Transmembrane</keyword>
<dbReference type="EMBL" id="QUQO01000001">
    <property type="protein sequence ID" value="RFB04959.1"/>
    <property type="molecule type" value="Genomic_DNA"/>
</dbReference>
<feature type="transmembrane region" description="Helical" evidence="1">
    <location>
        <begin position="33"/>
        <end position="54"/>
    </location>
</feature>
<dbReference type="InterPro" id="IPR007349">
    <property type="entry name" value="DUF418"/>
</dbReference>
<dbReference type="RefSeq" id="WP_116391590.1">
    <property type="nucleotide sequence ID" value="NZ_QUQO01000001.1"/>
</dbReference>
<dbReference type="PANTHER" id="PTHR30590">
    <property type="entry name" value="INNER MEMBRANE PROTEIN"/>
    <property type="match status" value="1"/>
</dbReference>
<evidence type="ECO:0000259" key="2">
    <source>
        <dbReference type="Pfam" id="PF04235"/>
    </source>
</evidence>
<gene>
    <name evidence="3" type="ORF">DX908_06460</name>
</gene>
<feature type="transmembrane region" description="Helical" evidence="1">
    <location>
        <begin position="336"/>
        <end position="361"/>
    </location>
</feature>
<feature type="transmembrane region" description="Helical" evidence="1">
    <location>
        <begin position="305"/>
        <end position="324"/>
    </location>
</feature>
<feature type="domain" description="DUF418" evidence="2">
    <location>
        <begin position="247"/>
        <end position="405"/>
    </location>
</feature>